<name>A0A0B6ZAV8_9EUPU</name>
<dbReference type="AlphaFoldDB" id="A0A0B6ZAV8"/>
<feature type="non-terminal residue" evidence="1">
    <location>
        <position position="55"/>
    </location>
</feature>
<organism evidence="1">
    <name type="scientific">Arion vulgaris</name>
    <dbReference type="NCBI Taxonomy" id="1028688"/>
    <lineage>
        <taxon>Eukaryota</taxon>
        <taxon>Metazoa</taxon>
        <taxon>Spiralia</taxon>
        <taxon>Lophotrochozoa</taxon>
        <taxon>Mollusca</taxon>
        <taxon>Gastropoda</taxon>
        <taxon>Heterobranchia</taxon>
        <taxon>Euthyneura</taxon>
        <taxon>Panpulmonata</taxon>
        <taxon>Eupulmonata</taxon>
        <taxon>Stylommatophora</taxon>
        <taxon>Helicina</taxon>
        <taxon>Arionoidea</taxon>
        <taxon>Arionidae</taxon>
        <taxon>Arion</taxon>
    </lineage>
</organism>
<sequence>MIVLTCLISPRTMSGSGCDTRTLRFVLQDSNSTVPWPDDFQYHHHKQLNLIPLKS</sequence>
<gene>
    <name evidence="1" type="primary">ORF55642</name>
</gene>
<proteinExistence type="predicted"/>
<protein>
    <submittedName>
        <fullName evidence="1">Uncharacterized protein</fullName>
    </submittedName>
</protein>
<dbReference type="EMBL" id="HACG01018758">
    <property type="protein sequence ID" value="CEK65623.1"/>
    <property type="molecule type" value="Transcribed_RNA"/>
</dbReference>
<accession>A0A0B6ZAV8</accession>
<reference evidence="1" key="1">
    <citation type="submission" date="2014-12" db="EMBL/GenBank/DDBJ databases">
        <title>Insight into the proteome of Arion vulgaris.</title>
        <authorList>
            <person name="Aradska J."/>
            <person name="Bulat T."/>
            <person name="Smidak R."/>
            <person name="Sarate P."/>
            <person name="Gangsoo J."/>
            <person name="Sialana F."/>
            <person name="Bilban M."/>
            <person name="Lubec G."/>
        </authorList>
    </citation>
    <scope>NUCLEOTIDE SEQUENCE</scope>
    <source>
        <tissue evidence="1">Skin</tissue>
    </source>
</reference>
<evidence type="ECO:0000313" key="1">
    <source>
        <dbReference type="EMBL" id="CEK65623.1"/>
    </source>
</evidence>